<dbReference type="PANTHER" id="PTHR36847">
    <property type="entry name" value="AMIDOLIGASE ENZYME"/>
    <property type="match status" value="1"/>
</dbReference>
<sequence length="209" mass="23728">MDEGGMHLFGPSSEREWKTAITDILSALNNHIMLWTNRTTGLHVHVAPGISQPWSPADLRKIALLFVLLEDQVDLYHAAHRWKPNPRNERFIASMRKSRFCAGMTKLQLGESILQMRSWEELAALVNPNPDGGTRTPYSRYYKVNFTAIGKHGTVEFRQHEGTLDLQQIFTWAETVLALVRLAMGTEERALLQLCLSNVQIFDVLAMAN</sequence>
<dbReference type="InParanoid" id="A0A165DSI4"/>
<accession>A0A165DSI4</accession>
<dbReference type="Pfam" id="PF12224">
    <property type="entry name" value="Amidoligase_2"/>
    <property type="match status" value="1"/>
</dbReference>
<dbReference type="EMBL" id="KV424037">
    <property type="protein sequence ID" value="KZT53454.1"/>
    <property type="molecule type" value="Genomic_DNA"/>
</dbReference>
<dbReference type="OrthoDB" id="412402at2759"/>
<dbReference type="Proteomes" id="UP000076842">
    <property type="component" value="Unassembled WGS sequence"/>
</dbReference>
<evidence type="ECO:0000313" key="2">
    <source>
        <dbReference type="Proteomes" id="UP000076842"/>
    </source>
</evidence>
<name>A0A165DSI4_9BASI</name>
<reference evidence="1 2" key="1">
    <citation type="journal article" date="2016" name="Mol. Biol. Evol.">
        <title>Comparative Genomics of Early-Diverging Mushroom-Forming Fungi Provides Insights into the Origins of Lignocellulose Decay Capabilities.</title>
        <authorList>
            <person name="Nagy L.G."/>
            <person name="Riley R."/>
            <person name="Tritt A."/>
            <person name="Adam C."/>
            <person name="Daum C."/>
            <person name="Floudas D."/>
            <person name="Sun H."/>
            <person name="Yadav J.S."/>
            <person name="Pangilinan J."/>
            <person name="Larsson K.H."/>
            <person name="Matsuura K."/>
            <person name="Barry K."/>
            <person name="Labutti K."/>
            <person name="Kuo R."/>
            <person name="Ohm R.A."/>
            <person name="Bhattacharya S.S."/>
            <person name="Shirouzu T."/>
            <person name="Yoshinaga Y."/>
            <person name="Martin F.M."/>
            <person name="Grigoriev I.V."/>
            <person name="Hibbett D.S."/>
        </authorList>
    </citation>
    <scope>NUCLEOTIDE SEQUENCE [LARGE SCALE GENOMIC DNA]</scope>
    <source>
        <strain evidence="1 2">HHB12733</strain>
    </source>
</reference>
<protein>
    <recommendedName>
        <fullName evidence="3">Amidoligase enzyme</fullName>
    </recommendedName>
</protein>
<organism evidence="1 2">
    <name type="scientific">Calocera cornea HHB12733</name>
    <dbReference type="NCBI Taxonomy" id="1353952"/>
    <lineage>
        <taxon>Eukaryota</taxon>
        <taxon>Fungi</taxon>
        <taxon>Dikarya</taxon>
        <taxon>Basidiomycota</taxon>
        <taxon>Agaricomycotina</taxon>
        <taxon>Dacrymycetes</taxon>
        <taxon>Dacrymycetales</taxon>
        <taxon>Dacrymycetaceae</taxon>
        <taxon>Calocera</taxon>
    </lineage>
</organism>
<dbReference type="AlphaFoldDB" id="A0A165DSI4"/>
<gene>
    <name evidence="1" type="ORF">CALCODRAFT_557534</name>
</gene>
<evidence type="ECO:0008006" key="3">
    <source>
        <dbReference type="Google" id="ProtNLM"/>
    </source>
</evidence>
<keyword evidence="2" id="KW-1185">Reference proteome</keyword>
<dbReference type="STRING" id="1353952.A0A165DSI4"/>
<proteinExistence type="predicted"/>
<evidence type="ECO:0000313" key="1">
    <source>
        <dbReference type="EMBL" id="KZT53454.1"/>
    </source>
</evidence>
<dbReference type="PANTHER" id="PTHR36847:SF1">
    <property type="entry name" value="AMIDOLIGASE ENZYME"/>
    <property type="match status" value="1"/>
</dbReference>
<dbReference type="InterPro" id="IPR022025">
    <property type="entry name" value="Amidoligase_2"/>
</dbReference>